<proteinExistence type="predicted"/>
<dbReference type="SUPFAM" id="SSF57933">
    <property type="entry name" value="TAZ domain"/>
    <property type="match status" value="1"/>
</dbReference>
<dbReference type="InterPro" id="IPR035898">
    <property type="entry name" value="TAZ_dom_sf"/>
</dbReference>
<sequence length="157" mass="18172">MSSPKFSIDIILGTVSRDPKSFLYRPPNIEEHSRMLSHAMNCPEAVCDVYNPTICRAVRNSLLHFDDCQLRREGRCRKCAATFGAVVSHILCCEDSHNYRPCRVPWCELFHVRWRANTKVANPSYSSNMKIISSNSNDTVITRFDMVEKNRYRFSYA</sequence>
<reference evidence="1" key="1">
    <citation type="submission" date="2023-06" db="EMBL/GenBank/DDBJ databases">
        <title>Genomic analysis of the entomopathogenic nematode Steinernema hermaphroditum.</title>
        <authorList>
            <person name="Schwarz E.M."/>
            <person name="Heppert J.K."/>
            <person name="Baniya A."/>
            <person name="Schwartz H.T."/>
            <person name="Tan C.-H."/>
            <person name="Antoshechkin I."/>
            <person name="Sternberg P.W."/>
            <person name="Goodrich-Blair H."/>
            <person name="Dillman A.R."/>
        </authorList>
    </citation>
    <scope>NUCLEOTIDE SEQUENCE</scope>
    <source>
        <strain evidence="1">PS9179</strain>
        <tissue evidence="1">Whole animal</tissue>
    </source>
</reference>
<protein>
    <recommendedName>
        <fullName evidence="3">TAZ-type domain-containing protein</fullName>
    </recommendedName>
</protein>
<comment type="caution">
    <text evidence="1">The sequence shown here is derived from an EMBL/GenBank/DDBJ whole genome shotgun (WGS) entry which is preliminary data.</text>
</comment>
<dbReference type="AlphaFoldDB" id="A0AA39M2M1"/>
<accession>A0AA39M2M1</accession>
<gene>
    <name evidence="1" type="ORF">QR680_013587</name>
</gene>
<evidence type="ECO:0008006" key="3">
    <source>
        <dbReference type="Google" id="ProtNLM"/>
    </source>
</evidence>
<keyword evidence="2" id="KW-1185">Reference proteome</keyword>
<organism evidence="1 2">
    <name type="scientific">Steinernema hermaphroditum</name>
    <dbReference type="NCBI Taxonomy" id="289476"/>
    <lineage>
        <taxon>Eukaryota</taxon>
        <taxon>Metazoa</taxon>
        <taxon>Ecdysozoa</taxon>
        <taxon>Nematoda</taxon>
        <taxon>Chromadorea</taxon>
        <taxon>Rhabditida</taxon>
        <taxon>Tylenchina</taxon>
        <taxon>Panagrolaimomorpha</taxon>
        <taxon>Strongyloidoidea</taxon>
        <taxon>Steinernematidae</taxon>
        <taxon>Steinernema</taxon>
    </lineage>
</organism>
<dbReference type="Proteomes" id="UP001175271">
    <property type="component" value="Unassembled WGS sequence"/>
</dbReference>
<dbReference type="EMBL" id="JAUCMV010000002">
    <property type="protein sequence ID" value="KAK0418488.1"/>
    <property type="molecule type" value="Genomic_DNA"/>
</dbReference>
<evidence type="ECO:0000313" key="2">
    <source>
        <dbReference type="Proteomes" id="UP001175271"/>
    </source>
</evidence>
<dbReference type="Gene3D" id="1.20.1020.10">
    <property type="entry name" value="TAZ domain"/>
    <property type="match status" value="1"/>
</dbReference>
<evidence type="ECO:0000313" key="1">
    <source>
        <dbReference type="EMBL" id="KAK0418488.1"/>
    </source>
</evidence>
<name>A0AA39M2M1_9BILA</name>